<sequence>MTVPVPQTFGGQTLLVVNFTDNGPPDTLGMRGPAENKTVVPGCRHRPLSAKEIAEYGINVGTMVWNSTVPPVPAVLAMTVDSEIREGDATFKVIAGPQHHTDMDGSPFKVTVLSQRQVS</sequence>
<name>A0A117IAS5_MYCCR</name>
<proteinExistence type="predicted"/>
<reference evidence="2" key="2">
    <citation type="submission" date="2016-02" db="EMBL/GenBank/DDBJ databases">
        <title>Draft genome sequence of five rapidly growing Mycobacterium species.</title>
        <authorList>
            <person name="Katahira K."/>
            <person name="Gotou Y."/>
            <person name="Iida K."/>
            <person name="Ogura Y."/>
            <person name="Hayashi T."/>
        </authorList>
    </citation>
    <scope>NUCLEOTIDE SEQUENCE [LARGE SCALE GENOMIC DNA]</scope>
    <source>
        <strain evidence="2">JCM15298</strain>
    </source>
</reference>
<comment type="caution">
    <text evidence="1">The sequence shown here is derived from an EMBL/GenBank/DDBJ whole genome shotgun (WGS) entry which is preliminary data.</text>
</comment>
<organism evidence="1 2">
    <name type="scientific">Mycolicibacterium canariasense</name>
    <name type="common">Mycobacterium canariasense</name>
    <dbReference type="NCBI Taxonomy" id="228230"/>
    <lineage>
        <taxon>Bacteria</taxon>
        <taxon>Bacillati</taxon>
        <taxon>Actinomycetota</taxon>
        <taxon>Actinomycetes</taxon>
        <taxon>Mycobacteriales</taxon>
        <taxon>Mycobacteriaceae</taxon>
        <taxon>Mycolicibacterium</taxon>
    </lineage>
</organism>
<dbReference type="EMBL" id="BCSY01000060">
    <property type="protein sequence ID" value="GAS96800.1"/>
    <property type="molecule type" value="Genomic_DNA"/>
</dbReference>
<gene>
    <name evidence="1" type="ORF">RMCC_3766</name>
</gene>
<accession>A0A117IAS5</accession>
<dbReference type="RefSeq" id="WP_062657771.1">
    <property type="nucleotide sequence ID" value="NZ_BCSY01000060.1"/>
</dbReference>
<dbReference type="AlphaFoldDB" id="A0A117IAS5"/>
<reference evidence="2" key="1">
    <citation type="journal article" date="2016" name="Genome Announc.">
        <title>Draft Genome Sequences of Five Rapidly Growing Mycobacterium Species, M. thermoresistibile, M. fortuitum subsp. acetamidolyticum, M. canariasense, M. brisbanense, and M. novocastrense.</title>
        <authorList>
            <person name="Katahira K."/>
            <person name="Ogura Y."/>
            <person name="Gotoh Y."/>
            <person name="Hayashi T."/>
        </authorList>
    </citation>
    <scope>NUCLEOTIDE SEQUENCE [LARGE SCALE GENOMIC DNA]</scope>
    <source>
        <strain evidence="2">JCM15298</strain>
    </source>
</reference>
<protein>
    <submittedName>
        <fullName evidence="1">Gp9</fullName>
    </submittedName>
</protein>
<evidence type="ECO:0000313" key="1">
    <source>
        <dbReference type="EMBL" id="GAS96800.1"/>
    </source>
</evidence>
<keyword evidence="2" id="KW-1185">Reference proteome</keyword>
<evidence type="ECO:0000313" key="2">
    <source>
        <dbReference type="Proteomes" id="UP000069443"/>
    </source>
</evidence>
<dbReference type="Proteomes" id="UP000069443">
    <property type="component" value="Unassembled WGS sequence"/>
</dbReference>